<feature type="transmembrane region" description="Helical" evidence="1">
    <location>
        <begin position="30"/>
        <end position="51"/>
    </location>
</feature>
<evidence type="ECO:0000256" key="1">
    <source>
        <dbReference type="SAM" id="Phobius"/>
    </source>
</evidence>
<dbReference type="EMBL" id="JWIR02000067">
    <property type="protein sequence ID" value="KKB35910.1"/>
    <property type="molecule type" value="Genomic_DNA"/>
</dbReference>
<reference evidence="2" key="1">
    <citation type="submission" date="2015-02" db="EMBL/GenBank/DDBJ databases">
        <title>Genome Assembly of Bacillaceae bacterium MTCC 8252.</title>
        <authorList>
            <person name="Verma A."/>
            <person name="Khatri I."/>
            <person name="Mual P."/>
            <person name="Subramanian S."/>
            <person name="Krishnamurthi S."/>
        </authorList>
    </citation>
    <scope>NUCLEOTIDE SEQUENCE [LARGE SCALE GENOMIC DNA]</scope>
    <source>
        <strain evidence="2">MTCC 8252</strain>
    </source>
</reference>
<dbReference type="Proteomes" id="UP000031563">
    <property type="component" value="Unassembled WGS sequence"/>
</dbReference>
<keyword evidence="1" id="KW-0472">Membrane</keyword>
<dbReference type="AlphaFoldDB" id="A0A0F5HS98"/>
<evidence type="ECO:0000313" key="2">
    <source>
        <dbReference type="EMBL" id="KKB35910.1"/>
    </source>
</evidence>
<keyword evidence="1" id="KW-1133">Transmembrane helix</keyword>
<sequence>MDYYEKDREYKKDKEYKEYKKDKGHKKSGFWHILGAFVLGGILLLSLLFFFNRPVAPAFGYVYQDNTTTTTLVGGTIDFDFAGPLLNTEPVFNSPDAAQPPEGITVETSGVYEINANIPLVPPTDATPVVFDIVVIDEDDIITAIPGSIFVGSVDNTAGTTIKAQLDAGETVTVRVRDGGPATYLSAKLTVERVGPLVDTE</sequence>
<accession>A0A0F5HII6</accession>
<organism evidence="2 3">
    <name type="scientific">Bacillus thermotolerans</name>
    <name type="common">Quasibacillus thermotolerans</name>
    <dbReference type="NCBI Taxonomy" id="1221996"/>
    <lineage>
        <taxon>Bacteria</taxon>
        <taxon>Bacillati</taxon>
        <taxon>Bacillota</taxon>
        <taxon>Bacilli</taxon>
        <taxon>Bacillales</taxon>
        <taxon>Bacillaceae</taxon>
        <taxon>Bacillus</taxon>
    </lineage>
</organism>
<dbReference type="RefSeq" id="WP_039236844.1">
    <property type="nucleotide sequence ID" value="NZ_JWIR02000067.1"/>
</dbReference>
<protein>
    <submittedName>
        <fullName evidence="2">Uncharacterized protein</fullName>
    </submittedName>
</protein>
<keyword evidence="1" id="KW-0812">Transmembrane</keyword>
<keyword evidence="3" id="KW-1185">Reference proteome</keyword>
<gene>
    <name evidence="2" type="ORF">QY95_03274</name>
</gene>
<comment type="caution">
    <text evidence="2">The sequence shown here is derived from an EMBL/GenBank/DDBJ whole genome shotgun (WGS) entry which is preliminary data.</text>
</comment>
<proteinExistence type="predicted"/>
<name>A0A0F5HS98_BACTR</name>
<evidence type="ECO:0000313" key="3">
    <source>
        <dbReference type="Proteomes" id="UP000031563"/>
    </source>
</evidence>
<accession>A0A0F5HS98</accession>